<dbReference type="EMBL" id="BEYU01000030">
    <property type="protein sequence ID" value="GBG27356.1"/>
    <property type="molecule type" value="Genomic_DNA"/>
</dbReference>
<accession>A0A2R5G8G6</accession>
<protein>
    <submittedName>
        <fullName evidence="2">Uncharacterized protein</fullName>
    </submittedName>
</protein>
<dbReference type="InParanoid" id="A0A2R5G8G6"/>
<dbReference type="Proteomes" id="UP000241890">
    <property type="component" value="Unassembled WGS sequence"/>
</dbReference>
<evidence type="ECO:0000313" key="2">
    <source>
        <dbReference type="EMBL" id="GBG27356.1"/>
    </source>
</evidence>
<proteinExistence type="predicted"/>
<organism evidence="2 3">
    <name type="scientific">Hondaea fermentalgiana</name>
    <dbReference type="NCBI Taxonomy" id="2315210"/>
    <lineage>
        <taxon>Eukaryota</taxon>
        <taxon>Sar</taxon>
        <taxon>Stramenopiles</taxon>
        <taxon>Bigyra</taxon>
        <taxon>Labyrinthulomycetes</taxon>
        <taxon>Thraustochytrida</taxon>
        <taxon>Thraustochytriidae</taxon>
        <taxon>Hondaea</taxon>
    </lineage>
</organism>
<gene>
    <name evidence="2" type="ORF">FCC1311_035782</name>
</gene>
<name>A0A2R5G8G6_9STRA</name>
<keyword evidence="3" id="KW-1185">Reference proteome</keyword>
<feature type="region of interest" description="Disordered" evidence="1">
    <location>
        <begin position="64"/>
        <end position="94"/>
    </location>
</feature>
<evidence type="ECO:0000256" key="1">
    <source>
        <dbReference type="SAM" id="MobiDB-lite"/>
    </source>
</evidence>
<feature type="compositionally biased region" description="Basic and acidic residues" evidence="1">
    <location>
        <begin position="68"/>
        <end position="80"/>
    </location>
</feature>
<comment type="caution">
    <text evidence="2">The sequence shown here is derived from an EMBL/GenBank/DDBJ whole genome shotgun (WGS) entry which is preliminary data.</text>
</comment>
<feature type="region of interest" description="Disordered" evidence="1">
    <location>
        <begin position="1"/>
        <end position="32"/>
    </location>
</feature>
<sequence>MLLDAPLASTPHPVTETGEPVEPRMALPPPLPPTSRVMADFFNELETLVHKYNVRAHEELGLPVPESAKLKSMDDNDTVGKKRRRARKDPNAPK</sequence>
<evidence type="ECO:0000313" key="3">
    <source>
        <dbReference type="Proteomes" id="UP000241890"/>
    </source>
</evidence>
<dbReference type="AlphaFoldDB" id="A0A2R5G8G6"/>
<reference evidence="2 3" key="1">
    <citation type="submission" date="2017-12" db="EMBL/GenBank/DDBJ databases">
        <title>Sequencing, de novo assembly and annotation of complete genome of a new Thraustochytrid species, strain FCC1311.</title>
        <authorList>
            <person name="Sedici K."/>
            <person name="Godart F."/>
            <person name="Aiese Cigliano R."/>
            <person name="Sanseverino W."/>
            <person name="Barakat M."/>
            <person name="Ortet P."/>
            <person name="Marechal E."/>
            <person name="Cagnac O."/>
            <person name="Amato A."/>
        </authorList>
    </citation>
    <scope>NUCLEOTIDE SEQUENCE [LARGE SCALE GENOMIC DNA]</scope>
</reference>